<protein>
    <recommendedName>
        <fullName evidence="3">Protein phosphatase 2C domain-containing protein</fullName>
    </recommendedName>
</protein>
<proteinExistence type="predicted"/>
<name>A0A562RFF3_9BURK</name>
<reference evidence="1 2" key="1">
    <citation type="journal article" date="2015" name="Stand. Genomic Sci.">
        <title>Genomic Encyclopedia of Bacterial and Archaeal Type Strains, Phase III: the genomes of soil and plant-associated and newly described type strains.</title>
        <authorList>
            <person name="Whitman W.B."/>
            <person name="Woyke T."/>
            <person name="Klenk H.P."/>
            <person name="Zhou Y."/>
            <person name="Lilburn T.G."/>
            <person name="Beck B.J."/>
            <person name="De Vos P."/>
            <person name="Vandamme P."/>
            <person name="Eisen J.A."/>
            <person name="Garrity G."/>
            <person name="Hugenholtz P."/>
            <person name="Kyrpides N.C."/>
        </authorList>
    </citation>
    <scope>NUCLEOTIDE SEQUENCE [LARGE SCALE GENOMIC DNA]</scope>
    <source>
        <strain evidence="1 2">CGMCC 1.10822</strain>
    </source>
</reference>
<gene>
    <name evidence="1" type="ORF">IP91_01740</name>
</gene>
<comment type="caution">
    <text evidence="1">The sequence shown here is derived from an EMBL/GenBank/DDBJ whole genome shotgun (WGS) entry which is preliminary data.</text>
</comment>
<evidence type="ECO:0000313" key="1">
    <source>
        <dbReference type="EMBL" id="TWI67623.1"/>
    </source>
</evidence>
<sequence length="285" mass="30653">MPCLSLSVGATPAHNEDHIAILDSPGMTDLLVLDGGTSVAARDYIDEIDGDVVWFVRRFCAAVEPAIAAGLDQREAVHCAIDTVRAAFQERAAHHDVPVHAWPIAALTWIRITPAAGAHRLQLYCLGDCISLLALADGSVRDLDPYTNPQEAVLQTAIARLRAEGVHDPAERHARLLPLLRKRREEQNMAPRPTVLCLKPDGPFAARRHEAVAPAGAFLLGMTDGFYRVVDSYGLHTQASLAALCAGGNLHNALAQLRRHEAGNDAGQAVKKADDASAVWWRAGA</sequence>
<evidence type="ECO:0000313" key="2">
    <source>
        <dbReference type="Proteomes" id="UP000318431"/>
    </source>
</evidence>
<accession>A0A562RFF3</accession>
<dbReference type="EMBL" id="VLLB01000002">
    <property type="protein sequence ID" value="TWI67623.1"/>
    <property type="molecule type" value="Genomic_DNA"/>
</dbReference>
<evidence type="ECO:0008006" key="3">
    <source>
        <dbReference type="Google" id="ProtNLM"/>
    </source>
</evidence>
<dbReference type="AlphaFoldDB" id="A0A562RFF3"/>
<dbReference type="RefSeq" id="WP_145648551.1">
    <property type="nucleotide sequence ID" value="NZ_VLLB01000002.1"/>
</dbReference>
<dbReference type="OrthoDB" id="8752741at2"/>
<dbReference type="Proteomes" id="UP000318431">
    <property type="component" value="Unassembled WGS sequence"/>
</dbReference>
<organism evidence="1 2">
    <name type="scientific">Pseudoduganella lurida</name>
    <dbReference type="NCBI Taxonomy" id="1036180"/>
    <lineage>
        <taxon>Bacteria</taxon>
        <taxon>Pseudomonadati</taxon>
        <taxon>Pseudomonadota</taxon>
        <taxon>Betaproteobacteria</taxon>
        <taxon>Burkholderiales</taxon>
        <taxon>Oxalobacteraceae</taxon>
        <taxon>Telluria group</taxon>
        <taxon>Pseudoduganella</taxon>
    </lineage>
</organism>
<keyword evidence="2" id="KW-1185">Reference proteome</keyword>